<evidence type="ECO:0000313" key="2">
    <source>
        <dbReference type="WBParaSite" id="ALUE_0001497001-mRNA-1"/>
    </source>
</evidence>
<accession>A0A0M3IBA3</accession>
<proteinExistence type="predicted"/>
<evidence type="ECO:0000313" key="1">
    <source>
        <dbReference type="Proteomes" id="UP000036681"/>
    </source>
</evidence>
<dbReference type="WBParaSite" id="ALUE_0001497001-mRNA-1">
    <property type="protein sequence ID" value="ALUE_0001497001-mRNA-1"/>
    <property type="gene ID" value="ALUE_0001497001"/>
</dbReference>
<organism evidence="1 2">
    <name type="scientific">Ascaris lumbricoides</name>
    <name type="common">Giant roundworm</name>
    <dbReference type="NCBI Taxonomy" id="6252"/>
    <lineage>
        <taxon>Eukaryota</taxon>
        <taxon>Metazoa</taxon>
        <taxon>Ecdysozoa</taxon>
        <taxon>Nematoda</taxon>
        <taxon>Chromadorea</taxon>
        <taxon>Rhabditida</taxon>
        <taxon>Spirurina</taxon>
        <taxon>Ascaridomorpha</taxon>
        <taxon>Ascaridoidea</taxon>
        <taxon>Ascarididae</taxon>
        <taxon>Ascaris</taxon>
    </lineage>
</organism>
<keyword evidence="1" id="KW-1185">Reference proteome</keyword>
<dbReference type="AlphaFoldDB" id="A0A0M3IBA3"/>
<protein>
    <submittedName>
        <fullName evidence="2">Phosphogluconate dehydratase</fullName>
    </submittedName>
</protein>
<name>A0A0M3IBA3_ASCLU</name>
<reference evidence="2" key="1">
    <citation type="submission" date="2017-02" db="UniProtKB">
        <authorList>
            <consortium name="WormBaseParasite"/>
        </authorList>
    </citation>
    <scope>IDENTIFICATION</scope>
</reference>
<dbReference type="Proteomes" id="UP000036681">
    <property type="component" value="Unplaced"/>
</dbReference>
<sequence length="100" mass="10650">MSPRAQEGIDNDSPPARYDIGACGGAANLPHLHTARTGCPVIVKQGHVPISGPLAPQLLLEILASIQKMEAIFTFLREAIQNFGPMDGRIAHMGNGTHEL</sequence>